<organism evidence="1">
    <name type="scientific">Brassica napus</name>
    <name type="common">Rape</name>
    <dbReference type="NCBI Taxonomy" id="3708"/>
    <lineage>
        <taxon>Eukaryota</taxon>
        <taxon>Viridiplantae</taxon>
        <taxon>Streptophyta</taxon>
        <taxon>Embryophyta</taxon>
        <taxon>Tracheophyta</taxon>
        <taxon>Spermatophyta</taxon>
        <taxon>Magnoliopsida</taxon>
        <taxon>eudicotyledons</taxon>
        <taxon>Gunneridae</taxon>
        <taxon>Pentapetalae</taxon>
        <taxon>rosids</taxon>
        <taxon>malvids</taxon>
        <taxon>Brassicales</taxon>
        <taxon>Brassicaceae</taxon>
        <taxon>Brassiceae</taxon>
        <taxon>Brassica</taxon>
    </lineage>
</organism>
<dbReference type="AlphaFoldDB" id="A0A817BC57"/>
<evidence type="ECO:0000313" key="1">
    <source>
        <dbReference type="EMBL" id="CAF2318889.1"/>
    </source>
</evidence>
<gene>
    <name evidence="1" type="ORF">DARMORV10_A10P07520.1</name>
</gene>
<feature type="non-terminal residue" evidence="1">
    <location>
        <position position="59"/>
    </location>
</feature>
<accession>A0A817BC57</accession>
<dbReference type="Proteomes" id="UP001295469">
    <property type="component" value="Chromosome A10"/>
</dbReference>
<dbReference type="EMBL" id="HG994364">
    <property type="protein sequence ID" value="CAF2318889.1"/>
    <property type="molecule type" value="Genomic_DNA"/>
</dbReference>
<reference evidence="1" key="1">
    <citation type="submission" date="2021-01" db="EMBL/GenBank/DDBJ databases">
        <authorList>
            <consortium name="Genoscope - CEA"/>
            <person name="William W."/>
        </authorList>
    </citation>
    <scope>NUCLEOTIDE SEQUENCE</scope>
</reference>
<proteinExistence type="predicted"/>
<name>A0A817BC57_BRANA</name>
<sequence>PLLEFDYVFSPRRPGLWFYLLSNSYGVCVSDDVTLLLFRHGPPYVHLRRHKGHAVGNSV</sequence>
<protein>
    <submittedName>
        <fullName evidence="1">(rape) hypothetical protein</fullName>
    </submittedName>
</protein>